<dbReference type="SMART" id="SM00419">
    <property type="entry name" value="HTH_CRP"/>
    <property type="match status" value="1"/>
</dbReference>
<gene>
    <name evidence="6" type="ORF">BCF38_102641</name>
    <name evidence="7" type="ORF">SAMN05421539_102641</name>
</gene>
<dbReference type="PROSITE" id="PS51063">
    <property type="entry name" value="HTH_CRP_2"/>
    <property type="match status" value="1"/>
</dbReference>
<keyword evidence="3" id="KW-0804">Transcription</keyword>
<evidence type="ECO:0000313" key="8">
    <source>
        <dbReference type="Proteomes" id="UP000245839"/>
    </source>
</evidence>
<dbReference type="PROSITE" id="PS00519">
    <property type="entry name" value="HTH_ASNC_1"/>
    <property type="match status" value="1"/>
</dbReference>
<evidence type="ECO:0000313" key="7">
    <source>
        <dbReference type="EMBL" id="SSA41994.1"/>
    </source>
</evidence>
<dbReference type="InterPro" id="IPR050397">
    <property type="entry name" value="Env_Response_Regulators"/>
</dbReference>
<keyword evidence="8" id="KW-1185">Reference proteome</keyword>
<evidence type="ECO:0000313" key="9">
    <source>
        <dbReference type="Proteomes" id="UP000251571"/>
    </source>
</evidence>
<dbReference type="InterPro" id="IPR014710">
    <property type="entry name" value="RmlC-like_jellyroll"/>
</dbReference>
<dbReference type="Pfam" id="PF13545">
    <property type="entry name" value="HTH_Crp_2"/>
    <property type="match status" value="1"/>
</dbReference>
<dbReference type="PANTHER" id="PTHR24567">
    <property type="entry name" value="CRP FAMILY TRANSCRIPTIONAL REGULATORY PROTEIN"/>
    <property type="match status" value="1"/>
</dbReference>
<reference evidence="6 8" key="2">
    <citation type="submission" date="2018-03" db="EMBL/GenBank/DDBJ databases">
        <title>Genomic Encyclopedia of Archaeal and Bacterial Type Strains, Phase II (KMG-II): from individual species to whole genera.</title>
        <authorList>
            <person name="Goeker M."/>
        </authorList>
    </citation>
    <scope>NUCLEOTIDE SEQUENCE [LARGE SCALE GENOMIC DNA]</scope>
    <source>
        <strain evidence="6 8">DSM 25227</strain>
    </source>
</reference>
<dbReference type="SUPFAM" id="SSF51206">
    <property type="entry name" value="cAMP-binding domain-like"/>
    <property type="match status" value="1"/>
</dbReference>
<evidence type="ECO:0000256" key="2">
    <source>
        <dbReference type="ARBA" id="ARBA00023125"/>
    </source>
</evidence>
<dbReference type="Pfam" id="PF00027">
    <property type="entry name" value="cNMP_binding"/>
    <property type="match status" value="1"/>
</dbReference>
<dbReference type="EMBL" id="UETC01000002">
    <property type="protein sequence ID" value="SSA41994.1"/>
    <property type="molecule type" value="Genomic_DNA"/>
</dbReference>
<name>A0A2Y9ABM7_9RHOB</name>
<proteinExistence type="predicted"/>
<dbReference type="PROSITE" id="PS00889">
    <property type="entry name" value="CNMP_BINDING_2"/>
    <property type="match status" value="1"/>
</dbReference>
<reference evidence="7 9" key="1">
    <citation type="submission" date="2016-10" db="EMBL/GenBank/DDBJ databases">
        <authorList>
            <person name="Cai Z."/>
        </authorList>
    </citation>
    <scope>NUCLEOTIDE SEQUENCE [LARGE SCALE GENOMIC DNA]</scope>
    <source>
        <strain evidence="7 9">DSM 25227</strain>
    </source>
</reference>
<dbReference type="PROSITE" id="PS50042">
    <property type="entry name" value="CNMP_BINDING_3"/>
    <property type="match status" value="1"/>
</dbReference>
<sequence>MAGMREDEKIAALARAYVLAGLDTRVLSVLARDSRAVPHASGEVLFLAGDAPDGMRIVLSGLVRIWISDAEGRELTLALLEPGDAFGEIALLDGLPRSAGATAIEAGKCLLLPARGFSRALQAEPVLARHLVGVLCETLRRNTEALGAFAFLGLDGRLAQKLHDLAADHAVAEGAGARFVRRFSQGDLARMLGVSREAVNKRLKALVHDGIVRVEDGLLRVPDLSALAERGRAEASLSA</sequence>
<dbReference type="Gene3D" id="2.60.120.10">
    <property type="entry name" value="Jelly Rolls"/>
    <property type="match status" value="1"/>
</dbReference>
<dbReference type="InterPro" id="IPR000595">
    <property type="entry name" value="cNMP-bd_dom"/>
</dbReference>
<evidence type="ECO:0000259" key="5">
    <source>
        <dbReference type="PROSITE" id="PS51063"/>
    </source>
</evidence>
<dbReference type="Proteomes" id="UP000245839">
    <property type="component" value="Unassembled WGS sequence"/>
</dbReference>
<dbReference type="InterPro" id="IPR018488">
    <property type="entry name" value="cNMP-bd_CS"/>
</dbReference>
<dbReference type="Proteomes" id="UP000251571">
    <property type="component" value="Unassembled WGS sequence"/>
</dbReference>
<feature type="domain" description="HTH crp-type" evidence="5">
    <location>
        <begin position="152"/>
        <end position="225"/>
    </location>
</feature>
<keyword evidence="1" id="KW-0805">Transcription regulation</keyword>
<protein>
    <submittedName>
        <fullName evidence="6">CRP-like cAMP-binding protein</fullName>
    </submittedName>
    <submittedName>
        <fullName evidence="7">cAMP-binding domain of CRP or a regulatory subunit of cAMP-dependent protein kinases</fullName>
    </submittedName>
</protein>
<evidence type="ECO:0000256" key="3">
    <source>
        <dbReference type="ARBA" id="ARBA00023163"/>
    </source>
</evidence>
<evidence type="ECO:0000259" key="4">
    <source>
        <dbReference type="PROSITE" id="PS50042"/>
    </source>
</evidence>
<evidence type="ECO:0000256" key="1">
    <source>
        <dbReference type="ARBA" id="ARBA00023015"/>
    </source>
</evidence>
<dbReference type="Gene3D" id="1.10.10.10">
    <property type="entry name" value="Winged helix-like DNA-binding domain superfamily/Winged helix DNA-binding domain"/>
    <property type="match status" value="1"/>
</dbReference>
<dbReference type="GO" id="GO:0003700">
    <property type="term" value="F:DNA-binding transcription factor activity"/>
    <property type="evidence" value="ECO:0007669"/>
    <property type="project" value="TreeGrafter"/>
</dbReference>
<evidence type="ECO:0000313" key="6">
    <source>
        <dbReference type="EMBL" id="PWJ21388.1"/>
    </source>
</evidence>
<dbReference type="InterPro" id="IPR036390">
    <property type="entry name" value="WH_DNA-bd_sf"/>
</dbReference>
<dbReference type="InterPro" id="IPR036388">
    <property type="entry name" value="WH-like_DNA-bd_sf"/>
</dbReference>
<dbReference type="PANTHER" id="PTHR24567:SF74">
    <property type="entry name" value="HTH-TYPE TRANSCRIPTIONAL REGULATOR ARCR"/>
    <property type="match status" value="1"/>
</dbReference>
<dbReference type="CDD" id="cd00038">
    <property type="entry name" value="CAP_ED"/>
    <property type="match status" value="1"/>
</dbReference>
<dbReference type="InterPro" id="IPR019885">
    <property type="entry name" value="Tscrpt_reg_HTH_AsnC-type_CS"/>
</dbReference>
<dbReference type="AlphaFoldDB" id="A0A2Y9ABM7"/>
<keyword evidence="2" id="KW-0238">DNA-binding</keyword>
<dbReference type="OrthoDB" id="3525895at2"/>
<dbReference type="GO" id="GO:0003677">
    <property type="term" value="F:DNA binding"/>
    <property type="evidence" value="ECO:0007669"/>
    <property type="project" value="UniProtKB-KW"/>
</dbReference>
<organism evidence="7 9">
    <name type="scientific">Jannaschia seohaensis</name>
    <dbReference type="NCBI Taxonomy" id="475081"/>
    <lineage>
        <taxon>Bacteria</taxon>
        <taxon>Pseudomonadati</taxon>
        <taxon>Pseudomonadota</taxon>
        <taxon>Alphaproteobacteria</taxon>
        <taxon>Rhodobacterales</taxon>
        <taxon>Roseobacteraceae</taxon>
        <taxon>Jannaschia</taxon>
    </lineage>
</organism>
<dbReference type="InterPro" id="IPR018490">
    <property type="entry name" value="cNMP-bd_dom_sf"/>
</dbReference>
<dbReference type="InterPro" id="IPR012318">
    <property type="entry name" value="HTH_CRP"/>
</dbReference>
<dbReference type="SUPFAM" id="SSF46785">
    <property type="entry name" value="Winged helix' DNA-binding domain"/>
    <property type="match status" value="1"/>
</dbReference>
<dbReference type="EMBL" id="QGDJ01000002">
    <property type="protein sequence ID" value="PWJ21388.1"/>
    <property type="molecule type" value="Genomic_DNA"/>
</dbReference>
<dbReference type="SMART" id="SM00100">
    <property type="entry name" value="cNMP"/>
    <property type="match status" value="1"/>
</dbReference>
<dbReference type="GO" id="GO:0005829">
    <property type="term" value="C:cytosol"/>
    <property type="evidence" value="ECO:0007669"/>
    <property type="project" value="TreeGrafter"/>
</dbReference>
<feature type="domain" description="Cyclic nucleotide-binding" evidence="4">
    <location>
        <begin position="18"/>
        <end position="121"/>
    </location>
</feature>
<accession>A0A2Y9ABM7</accession>